<protein>
    <submittedName>
        <fullName evidence="1">Uncharacterized protein</fullName>
    </submittedName>
</protein>
<proteinExistence type="predicted"/>
<evidence type="ECO:0000313" key="2">
    <source>
        <dbReference type="Proteomes" id="UP000261811"/>
    </source>
</evidence>
<keyword evidence="2" id="KW-1185">Reference proteome</keyword>
<dbReference type="RefSeq" id="WP_117355819.1">
    <property type="nucleotide sequence ID" value="NZ_QURH01000037.1"/>
</dbReference>
<evidence type="ECO:0000313" key="1">
    <source>
        <dbReference type="EMBL" id="RFU43253.1"/>
    </source>
</evidence>
<organism evidence="1 2">
    <name type="scientific">Actinomadura logoneensis</name>
    <dbReference type="NCBI Taxonomy" id="2293572"/>
    <lineage>
        <taxon>Bacteria</taxon>
        <taxon>Bacillati</taxon>
        <taxon>Actinomycetota</taxon>
        <taxon>Actinomycetes</taxon>
        <taxon>Streptosporangiales</taxon>
        <taxon>Thermomonosporaceae</taxon>
        <taxon>Actinomadura</taxon>
    </lineage>
</organism>
<name>A0A372JTA2_9ACTN</name>
<dbReference type="Proteomes" id="UP000261811">
    <property type="component" value="Unassembled WGS sequence"/>
</dbReference>
<comment type="caution">
    <text evidence="1">The sequence shown here is derived from an EMBL/GenBank/DDBJ whole genome shotgun (WGS) entry which is preliminary data.</text>
</comment>
<sequence length="65" mass="6832">MGILGTVAKIFARKLAAELAKQAKERARQAASDPQVREQVKQLGQAAAAKLADQAKTAESKKGGK</sequence>
<dbReference type="AlphaFoldDB" id="A0A372JTA2"/>
<dbReference type="EMBL" id="QURH01000037">
    <property type="protein sequence ID" value="RFU43253.1"/>
    <property type="molecule type" value="Genomic_DNA"/>
</dbReference>
<gene>
    <name evidence="1" type="ORF">DZF91_02050</name>
</gene>
<reference evidence="1 2" key="1">
    <citation type="submission" date="2018-08" db="EMBL/GenBank/DDBJ databases">
        <title>Actinomadura jelena sp. nov., a novel Actinomycete isolated from soil in Chad.</title>
        <authorList>
            <person name="Shi L."/>
        </authorList>
    </citation>
    <scope>NUCLEOTIDE SEQUENCE [LARGE SCALE GENOMIC DNA]</scope>
    <source>
        <strain evidence="1 2">NEAU-G17</strain>
    </source>
</reference>
<accession>A0A372JTA2</accession>